<keyword evidence="4" id="KW-0732">Signal</keyword>
<keyword evidence="5" id="KW-0378">Hydrolase</keyword>
<evidence type="ECO:0000256" key="5">
    <source>
        <dbReference type="ARBA" id="ARBA00022801"/>
    </source>
</evidence>
<organism evidence="8 9">
    <name type="scientific">Saccharobesus litoralis</name>
    <dbReference type="NCBI Taxonomy" id="2172099"/>
    <lineage>
        <taxon>Bacteria</taxon>
        <taxon>Pseudomonadati</taxon>
        <taxon>Pseudomonadota</taxon>
        <taxon>Gammaproteobacteria</taxon>
        <taxon>Alteromonadales</taxon>
        <taxon>Alteromonadaceae</taxon>
        <taxon>Saccharobesus</taxon>
    </lineage>
</organism>
<evidence type="ECO:0000313" key="8">
    <source>
        <dbReference type="EMBL" id="AWB66970.1"/>
    </source>
</evidence>
<dbReference type="CDD" id="cd16155">
    <property type="entry name" value="sulfatase_like"/>
    <property type="match status" value="1"/>
</dbReference>
<dbReference type="GO" id="GO:0004065">
    <property type="term" value="F:arylsulfatase activity"/>
    <property type="evidence" value="ECO:0007669"/>
    <property type="project" value="TreeGrafter"/>
</dbReference>
<evidence type="ECO:0000256" key="3">
    <source>
        <dbReference type="ARBA" id="ARBA00022723"/>
    </source>
</evidence>
<dbReference type="InterPro" id="IPR017850">
    <property type="entry name" value="Alkaline_phosphatase_core_sf"/>
</dbReference>
<dbReference type="InterPro" id="IPR050738">
    <property type="entry name" value="Sulfatase"/>
</dbReference>
<dbReference type="Proteomes" id="UP000244441">
    <property type="component" value="Chromosome"/>
</dbReference>
<dbReference type="OrthoDB" id="9803751at2"/>
<dbReference type="KEGG" id="cate:C2869_11210"/>
<evidence type="ECO:0000313" key="9">
    <source>
        <dbReference type="Proteomes" id="UP000244441"/>
    </source>
</evidence>
<gene>
    <name evidence="8" type="ORF">C2869_11210</name>
</gene>
<dbReference type="PANTHER" id="PTHR42693:SF42">
    <property type="entry name" value="ARYLSULFATASE G"/>
    <property type="match status" value="1"/>
</dbReference>
<reference evidence="8 9" key="1">
    <citation type="submission" date="2018-01" db="EMBL/GenBank/DDBJ databases">
        <title>Genome sequence of a Cantenovulum-like bacteria.</title>
        <authorList>
            <person name="Tan W.R."/>
            <person name="Lau N.-S."/>
            <person name="Go F."/>
            <person name="Amirul A.-A.A."/>
        </authorList>
    </citation>
    <scope>NUCLEOTIDE SEQUENCE [LARGE SCALE GENOMIC DNA]</scope>
    <source>
        <strain evidence="8 9">CCB-QB4</strain>
    </source>
</reference>
<evidence type="ECO:0000259" key="7">
    <source>
        <dbReference type="Pfam" id="PF00884"/>
    </source>
</evidence>
<accession>A0A2S0VS91</accession>
<dbReference type="Gene3D" id="3.40.720.10">
    <property type="entry name" value="Alkaline Phosphatase, subunit A"/>
    <property type="match status" value="1"/>
</dbReference>
<dbReference type="PANTHER" id="PTHR42693">
    <property type="entry name" value="ARYLSULFATASE FAMILY MEMBER"/>
    <property type="match status" value="1"/>
</dbReference>
<dbReference type="EMBL" id="CP026604">
    <property type="protein sequence ID" value="AWB66970.1"/>
    <property type="molecule type" value="Genomic_DNA"/>
</dbReference>
<evidence type="ECO:0000256" key="2">
    <source>
        <dbReference type="ARBA" id="ARBA00008779"/>
    </source>
</evidence>
<feature type="domain" description="Sulfatase N-terminal" evidence="7">
    <location>
        <begin position="41"/>
        <end position="411"/>
    </location>
</feature>
<dbReference type="PROSITE" id="PS51257">
    <property type="entry name" value="PROKAR_LIPOPROTEIN"/>
    <property type="match status" value="1"/>
</dbReference>
<dbReference type="Pfam" id="PF00884">
    <property type="entry name" value="Sulfatase"/>
    <property type="match status" value="1"/>
</dbReference>
<name>A0A2S0VS91_9ALTE</name>
<dbReference type="SUPFAM" id="SSF53649">
    <property type="entry name" value="Alkaline phosphatase-like"/>
    <property type="match status" value="1"/>
</dbReference>
<protein>
    <submittedName>
        <fullName evidence="8">Choline-sulfatase</fullName>
    </submittedName>
</protein>
<dbReference type="AlphaFoldDB" id="A0A2S0VS91"/>
<dbReference type="InterPro" id="IPR000917">
    <property type="entry name" value="Sulfatase_N"/>
</dbReference>
<dbReference type="RefSeq" id="WP_108603023.1">
    <property type="nucleotide sequence ID" value="NZ_CP026604.1"/>
</dbReference>
<keyword evidence="6" id="KW-0106">Calcium</keyword>
<evidence type="ECO:0000256" key="1">
    <source>
        <dbReference type="ARBA" id="ARBA00001913"/>
    </source>
</evidence>
<comment type="similarity">
    <text evidence="2">Belongs to the sulfatase family.</text>
</comment>
<dbReference type="GO" id="GO:0046872">
    <property type="term" value="F:metal ion binding"/>
    <property type="evidence" value="ECO:0007669"/>
    <property type="project" value="UniProtKB-KW"/>
</dbReference>
<proteinExistence type="inferred from homology"/>
<keyword evidence="9" id="KW-1185">Reference proteome</keyword>
<evidence type="ECO:0000256" key="4">
    <source>
        <dbReference type="ARBA" id="ARBA00022729"/>
    </source>
</evidence>
<sequence length="517" mass="57843">MMARLLQQLCIAGSILLTACSSQTSTSNESQNKATAKAAKPNFVFIFADDQSPKTIGAYGNPHIKTPTLDEIANNGVNFTNAHNMGSWTGAVCLASRTMLNSGLSVWQAKQQDQNYKNGQGLQQTWSKLMEKQGYDTYMTGKWHVHAPAHKIFNTAKTVRGGMPKDYWQHHKMVAAFKALANGTSQAKSAEELMPVGYNRPLNKNDDSWSPTDPKFGGFYQGGKHWSEVVKDEALGFINSAAQKDKPFFMYLAFNAPHDPRQAPQAYQDMYQAEQLPLPSNWQANYPEKDQIGNGPSLRDAALAPFPRTEYATQVHLKEYYALITHLDEQIGAIIKALKASGKFDNTYIVYTADHGLAVGEHGLFGKQNMYEHSIRSPYIIWGPGLEKGKVVDANIYLQDTMATALELAGATKPEHVYFNSILDLAKGKTNTSHYNGIYGAYRESQRMIKKGGYKLIVYPTANTIKLFDLQNDKDEKHNLFAKPQYRQKAKQLFNDLLDLQKEMQDELDISAMQSLL</sequence>
<keyword evidence="3" id="KW-0479">Metal-binding</keyword>
<evidence type="ECO:0000256" key="6">
    <source>
        <dbReference type="ARBA" id="ARBA00022837"/>
    </source>
</evidence>
<comment type="cofactor">
    <cofactor evidence="1">
        <name>Ca(2+)</name>
        <dbReference type="ChEBI" id="CHEBI:29108"/>
    </cofactor>
</comment>